<dbReference type="GO" id="GO:0045259">
    <property type="term" value="C:proton-transporting ATP synthase complex"/>
    <property type="evidence" value="ECO:0007669"/>
    <property type="project" value="UniProtKB-KW"/>
</dbReference>
<dbReference type="HAMAP" id="MF_01393">
    <property type="entry name" value="ATP_synth_a_bact"/>
    <property type="match status" value="1"/>
</dbReference>
<evidence type="ECO:0000256" key="2">
    <source>
        <dbReference type="ARBA" id="ARBA00004474"/>
    </source>
</evidence>
<accession>A0ABD3E288</accession>
<feature type="transmembrane region" description="Helical" evidence="13">
    <location>
        <begin position="213"/>
        <end position="234"/>
    </location>
</feature>
<dbReference type="CDD" id="cd00310">
    <property type="entry name" value="ATP-synt_Fo_a_6"/>
    <property type="match status" value="1"/>
</dbReference>
<feature type="transmembrane region" description="Helical" evidence="13">
    <location>
        <begin position="89"/>
        <end position="109"/>
    </location>
</feature>
<evidence type="ECO:0000256" key="9">
    <source>
        <dbReference type="ARBA" id="ARBA00023065"/>
    </source>
</evidence>
<dbReference type="Proteomes" id="UP001632038">
    <property type="component" value="Unassembled WGS sequence"/>
</dbReference>
<dbReference type="InterPro" id="IPR045082">
    <property type="entry name" value="ATP_syn_F0_a_bact/chloroplast"/>
</dbReference>
<proteinExistence type="inferred from homology"/>
<evidence type="ECO:0000256" key="1">
    <source>
        <dbReference type="ARBA" id="ARBA00004141"/>
    </source>
</evidence>
<evidence type="ECO:0000256" key="8">
    <source>
        <dbReference type="ARBA" id="ARBA00022989"/>
    </source>
</evidence>
<comment type="similarity">
    <text evidence="3">Belongs to the ATPase A chain family.</text>
</comment>
<dbReference type="InterPro" id="IPR035908">
    <property type="entry name" value="F0_ATP_A_sf"/>
</dbReference>
<dbReference type="SUPFAM" id="SSF81336">
    <property type="entry name" value="F1F0 ATP synthase subunit A"/>
    <property type="match status" value="1"/>
</dbReference>
<gene>
    <name evidence="14" type="ORF">CASFOL_007663</name>
</gene>
<keyword evidence="11" id="KW-0066">ATP synthesis</keyword>
<feature type="transmembrane region" description="Helical" evidence="13">
    <location>
        <begin position="185"/>
        <end position="207"/>
    </location>
</feature>
<dbReference type="GO" id="GO:0009536">
    <property type="term" value="C:plastid"/>
    <property type="evidence" value="ECO:0007669"/>
    <property type="project" value="UniProtKB-SubCell"/>
</dbReference>
<evidence type="ECO:0000313" key="14">
    <source>
        <dbReference type="EMBL" id="KAL3648239.1"/>
    </source>
</evidence>
<dbReference type="PANTHER" id="PTHR42823:SF3">
    <property type="entry name" value="ATP SYNTHASE SUBUNIT A, CHLOROPLASTIC"/>
    <property type="match status" value="1"/>
</dbReference>
<evidence type="ECO:0000256" key="5">
    <source>
        <dbReference type="ARBA" id="ARBA00022547"/>
    </source>
</evidence>
<feature type="transmembrane region" description="Helical" evidence="13">
    <location>
        <begin position="129"/>
        <end position="148"/>
    </location>
</feature>
<evidence type="ECO:0000313" key="15">
    <source>
        <dbReference type="Proteomes" id="UP001632038"/>
    </source>
</evidence>
<dbReference type="PANTHER" id="PTHR42823">
    <property type="entry name" value="ATP SYNTHASE SUBUNIT A, CHLOROPLASTIC"/>
    <property type="match status" value="1"/>
</dbReference>
<reference evidence="15" key="1">
    <citation type="journal article" date="2024" name="IScience">
        <title>Strigolactones Initiate the Formation of Haustorium-like Structures in Castilleja.</title>
        <authorList>
            <person name="Buerger M."/>
            <person name="Peterson D."/>
            <person name="Chory J."/>
        </authorList>
    </citation>
    <scope>NUCLEOTIDE SEQUENCE [LARGE SCALE GENOMIC DNA]</scope>
</reference>
<evidence type="ECO:0000256" key="4">
    <source>
        <dbReference type="ARBA" id="ARBA00022448"/>
    </source>
</evidence>
<keyword evidence="4" id="KW-0813">Transport</keyword>
<dbReference type="InterPro" id="IPR000568">
    <property type="entry name" value="ATP_synth_F0_asu"/>
</dbReference>
<keyword evidence="15" id="KW-1185">Reference proteome</keyword>
<dbReference type="Gene3D" id="1.20.120.220">
    <property type="entry name" value="ATP synthase, F0 complex, subunit A"/>
    <property type="match status" value="1"/>
</dbReference>
<keyword evidence="10 13" id="KW-0472">Membrane</keyword>
<evidence type="ECO:0000256" key="12">
    <source>
        <dbReference type="ARBA" id="ARBA00074744"/>
    </source>
</evidence>
<evidence type="ECO:0000256" key="10">
    <source>
        <dbReference type="ARBA" id="ARBA00023136"/>
    </source>
</evidence>
<evidence type="ECO:0000256" key="3">
    <source>
        <dbReference type="ARBA" id="ARBA00006810"/>
    </source>
</evidence>
<keyword evidence="6 13" id="KW-0812">Transmembrane</keyword>
<dbReference type="PROSITE" id="PS00449">
    <property type="entry name" value="ATPASE_A"/>
    <property type="match status" value="1"/>
</dbReference>
<evidence type="ECO:0000256" key="7">
    <source>
        <dbReference type="ARBA" id="ARBA00022781"/>
    </source>
</evidence>
<keyword evidence="5" id="KW-0138">CF(0)</keyword>
<evidence type="ECO:0000256" key="13">
    <source>
        <dbReference type="SAM" id="Phobius"/>
    </source>
</evidence>
<dbReference type="NCBIfam" id="TIGR01131">
    <property type="entry name" value="ATP_synt_6_or_A"/>
    <property type="match status" value="1"/>
</dbReference>
<name>A0ABD3E288_9LAMI</name>
<dbReference type="PRINTS" id="PR00123">
    <property type="entry name" value="ATPASEA"/>
</dbReference>
<protein>
    <recommendedName>
        <fullName evidence="12">ATP synthase subunit a, chloroplastic</fullName>
    </recommendedName>
</protein>
<dbReference type="FunFam" id="1.20.120.220:FF:000001">
    <property type="entry name" value="ATP synthase subunit a, chloroplastic"/>
    <property type="match status" value="1"/>
</dbReference>
<evidence type="ECO:0000256" key="6">
    <source>
        <dbReference type="ARBA" id="ARBA00022692"/>
    </source>
</evidence>
<dbReference type="GO" id="GO:0006754">
    <property type="term" value="P:ATP biosynthetic process"/>
    <property type="evidence" value="ECO:0007669"/>
    <property type="project" value="UniProtKB-KW"/>
</dbReference>
<comment type="subcellular location">
    <subcellularLocation>
        <location evidence="1">Membrane</location>
        <topology evidence="1">Multi-pass membrane protein</topology>
    </subcellularLocation>
    <subcellularLocation>
        <location evidence="2">Plastid</location>
    </subcellularLocation>
</comment>
<dbReference type="Pfam" id="PF00119">
    <property type="entry name" value="ATP-synt_A"/>
    <property type="match status" value="1"/>
</dbReference>
<dbReference type="AlphaFoldDB" id="A0ABD3E288"/>
<dbReference type="GO" id="GO:1902600">
    <property type="term" value="P:proton transmembrane transport"/>
    <property type="evidence" value="ECO:0007669"/>
    <property type="project" value="UniProtKB-KW"/>
</dbReference>
<keyword evidence="8 13" id="KW-1133">Transmembrane helix</keyword>
<evidence type="ECO:0000256" key="11">
    <source>
        <dbReference type="ARBA" id="ARBA00023310"/>
    </source>
</evidence>
<organism evidence="14 15">
    <name type="scientific">Castilleja foliolosa</name>
    <dbReference type="NCBI Taxonomy" id="1961234"/>
    <lineage>
        <taxon>Eukaryota</taxon>
        <taxon>Viridiplantae</taxon>
        <taxon>Streptophyta</taxon>
        <taxon>Embryophyta</taxon>
        <taxon>Tracheophyta</taxon>
        <taxon>Spermatophyta</taxon>
        <taxon>Magnoliopsida</taxon>
        <taxon>eudicotyledons</taxon>
        <taxon>Gunneridae</taxon>
        <taxon>Pentapetalae</taxon>
        <taxon>asterids</taxon>
        <taxon>lamiids</taxon>
        <taxon>Lamiales</taxon>
        <taxon>Orobanchaceae</taxon>
        <taxon>Pedicularideae</taxon>
        <taxon>Castillejinae</taxon>
        <taxon>Castilleja</taxon>
    </lineage>
</organism>
<sequence>MFALLKPTFSLPLRPPPLARRLPSKAERSPTDVFLHPTASADRLAPFIFGARALDQGTIPTGGQNFFEYVLEFIRDVSKTQIGEEYGPWVPFIGTMFLFIFVSNWSGALLPWKIIELPHGELAAPTNDINTTVALALLTSVAYFYAGLNKRGLNYFGKYIQPTPILLPINILEDFTKPLSLSFRLFGNILADELVVVVLVSLVPSVVPIPVMFLGLFTSGIQALIFATLAAAYIGESMEGHH</sequence>
<dbReference type="InterPro" id="IPR023011">
    <property type="entry name" value="ATP_synth_F0_asu_AS"/>
</dbReference>
<keyword evidence="7" id="KW-0375">Hydrogen ion transport</keyword>
<comment type="caution">
    <text evidence="14">The sequence shown here is derived from an EMBL/GenBank/DDBJ whole genome shotgun (WGS) entry which is preliminary data.</text>
</comment>
<keyword evidence="9" id="KW-0406">Ion transport</keyword>
<dbReference type="EMBL" id="JAVIJP010000008">
    <property type="protein sequence ID" value="KAL3648239.1"/>
    <property type="molecule type" value="Genomic_DNA"/>
</dbReference>